<gene>
    <name evidence="5" type="ORF">A3J93_04290</name>
</gene>
<dbReference type="STRING" id="1798704.A3J93_04290"/>
<accession>A0A1F6NXS1</accession>
<dbReference type="Proteomes" id="UP000177907">
    <property type="component" value="Unassembled WGS sequence"/>
</dbReference>
<reference evidence="5 6" key="1">
    <citation type="journal article" date="2016" name="Nat. Commun.">
        <title>Thousands of microbial genomes shed light on interconnected biogeochemical processes in an aquifer system.</title>
        <authorList>
            <person name="Anantharaman K."/>
            <person name="Brown C.T."/>
            <person name="Hug L.A."/>
            <person name="Sharon I."/>
            <person name="Castelle C.J."/>
            <person name="Probst A.J."/>
            <person name="Thomas B.C."/>
            <person name="Singh A."/>
            <person name="Wilkins M.J."/>
            <person name="Karaoz U."/>
            <person name="Brodie E.L."/>
            <person name="Williams K.H."/>
            <person name="Hubbard S.S."/>
            <person name="Banfield J.F."/>
        </authorList>
    </citation>
    <scope>NUCLEOTIDE SEQUENCE [LARGE SCALE GENOMIC DNA]</scope>
</reference>
<evidence type="ECO:0000259" key="4">
    <source>
        <dbReference type="Pfam" id="PF00391"/>
    </source>
</evidence>
<dbReference type="AlphaFoldDB" id="A0A1F6NXS1"/>
<evidence type="ECO:0000313" key="6">
    <source>
        <dbReference type="Proteomes" id="UP000177907"/>
    </source>
</evidence>
<dbReference type="InterPro" id="IPR008279">
    <property type="entry name" value="PEP-util_enz_mobile_dom"/>
</dbReference>
<feature type="domain" description="PEP-utilising enzyme mobile" evidence="4">
    <location>
        <begin position="408"/>
        <end position="476"/>
    </location>
</feature>
<dbReference type="GO" id="GO:0005524">
    <property type="term" value="F:ATP binding"/>
    <property type="evidence" value="ECO:0007669"/>
    <property type="project" value="UniProtKB-KW"/>
</dbReference>
<dbReference type="PANTHER" id="PTHR43030:SF1">
    <property type="entry name" value="PHOSPHOENOLPYRUVATE SYNTHASE"/>
    <property type="match status" value="1"/>
</dbReference>
<sequence>MLRDYIFKQRKENVFIFPNVYVIGHVFTYGLKNVLRGKSFGETRCVYRDNVMYWYASSSQIKSSAEELIYQLKSDPNLIKKNSKLFTKLSNSLLTFVKNVSTKDLSKFSNAELSQFWKQYLQMYEAAYICSEPLVILLEEKLSPLLFDYLKKLINGDRQDYSAMYNILVSPAEKSFVKREEDDLTKLALKIRNNKIKNKKLVIKNHTRQYFWVPFDYGMYIWNEKYFTEVLRLMIKNPKLAEKIKSSEKYFKNLSIRQRGLEKELKISPEYRAYFKIMRQGGYLMDYKKEIFTQVHFWAERILAETGRRLGIKRELVQYYLPQEVFLALKTGKIILKEILEQRQKHCYVWWQGKNIDVKLNDPDARMAEYLLPEEVSTGKLDGIIASAGFCSGKVKVLHSANEVNKVEQGDILVASMTSPDYVPAMRRAGAIITDEGGVMCHAAIVSRELGIPCVVGTKFATKLLKDGDLVEVNANHNSVRIIRK</sequence>
<evidence type="ECO:0000256" key="3">
    <source>
        <dbReference type="ARBA" id="ARBA00022840"/>
    </source>
</evidence>
<proteinExistence type="inferred from homology"/>
<dbReference type="InterPro" id="IPR006319">
    <property type="entry name" value="PEP_synth"/>
</dbReference>
<evidence type="ECO:0000256" key="2">
    <source>
        <dbReference type="ARBA" id="ARBA00022741"/>
    </source>
</evidence>
<comment type="similarity">
    <text evidence="1">Belongs to the PEP-utilizing enzyme family.</text>
</comment>
<name>A0A1F6NXS1_9BACT</name>
<keyword evidence="2" id="KW-0547">Nucleotide-binding</keyword>
<dbReference type="EMBL" id="MFQZ01000002">
    <property type="protein sequence ID" value="OGH88454.1"/>
    <property type="molecule type" value="Genomic_DNA"/>
</dbReference>
<dbReference type="GO" id="GO:0008986">
    <property type="term" value="F:pyruvate, water dikinase activity"/>
    <property type="evidence" value="ECO:0007669"/>
    <property type="project" value="InterPro"/>
</dbReference>
<organism evidence="5 6">
    <name type="scientific">Candidatus Magasanikbacteria bacterium RIFOXYC2_FULL_42_28</name>
    <dbReference type="NCBI Taxonomy" id="1798704"/>
    <lineage>
        <taxon>Bacteria</taxon>
        <taxon>Candidatus Magasanikiibacteriota</taxon>
    </lineage>
</organism>
<keyword evidence="3" id="KW-0067">ATP-binding</keyword>
<dbReference type="SUPFAM" id="SSF52009">
    <property type="entry name" value="Phosphohistidine domain"/>
    <property type="match status" value="1"/>
</dbReference>
<comment type="caution">
    <text evidence="5">The sequence shown here is derived from an EMBL/GenBank/DDBJ whole genome shotgun (WGS) entry which is preliminary data.</text>
</comment>
<evidence type="ECO:0000313" key="5">
    <source>
        <dbReference type="EMBL" id="OGH88454.1"/>
    </source>
</evidence>
<evidence type="ECO:0000256" key="1">
    <source>
        <dbReference type="ARBA" id="ARBA00007837"/>
    </source>
</evidence>
<dbReference type="InterPro" id="IPR036637">
    <property type="entry name" value="Phosphohistidine_dom_sf"/>
</dbReference>
<dbReference type="Gene3D" id="3.50.30.10">
    <property type="entry name" value="Phosphohistidine domain"/>
    <property type="match status" value="1"/>
</dbReference>
<protein>
    <recommendedName>
        <fullName evidence="4">PEP-utilising enzyme mobile domain-containing protein</fullName>
    </recommendedName>
</protein>
<dbReference type="Pfam" id="PF00391">
    <property type="entry name" value="PEP-utilizers"/>
    <property type="match status" value="1"/>
</dbReference>
<dbReference type="PANTHER" id="PTHR43030">
    <property type="entry name" value="PHOSPHOENOLPYRUVATE SYNTHASE"/>
    <property type="match status" value="1"/>
</dbReference>